<dbReference type="Gene3D" id="2.70.98.10">
    <property type="match status" value="1"/>
</dbReference>
<reference evidence="5" key="1">
    <citation type="submission" date="2018-06" db="EMBL/GenBank/DDBJ databases">
        <authorList>
            <person name="Khan S.A."/>
        </authorList>
    </citation>
    <scope>NUCLEOTIDE SEQUENCE [LARGE SCALE GENOMIC DNA]</scope>
    <source>
        <strain evidence="5">DB-1506</strain>
    </source>
</reference>
<feature type="compositionally biased region" description="Low complexity" evidence="1">
    <location>
        <begin position="1"/>
        <end position="15"/>
    </location>
</feature>
<dbReference type="PANTHER" id="PTHR31616:SF0">
    <property type="entry name" value="GLUCAN 1,4-ALPHA-GLUCOSIDASE"/>
    <property type="match status" value="1"/>
</dbReference>
<dbReference type="AlphaFoldDB" id="A0A327LV86"/>
<evidence type="ECO:0000313" key="5">
    <source>
        <dbReference type="Proteomes" id="UP000249065"/>
    </source>
</evidence>
<proteinExistence type="predicted"/>
<dbReference type="PANTHER" id="PTHR31616">
    <property type="entry name" value="TREHALASE"/>
    <property type="match status" value="1"/>
</dbReference>
<name>A0A327LV86_9PROT</name>
<organism evidence="4 5">
    <name type="scientific">Roseicella frigidaeris</name>
    <dbReference type="NCBI Taxonomy" id="2230885"/>
    <lineage>
        <taxon>Bacteria</taxon>
        <taxon>Pseudomonadati</taxon>
        <taxon>Pseudomonadota</taxon>
        <taxon>Alphaproteobacteria</taxon>
        <taxon>Acetobacterales</taxon>
        <taxon>Roseomonadaceae</taxon>
        <taxon>Roseicella</taxon>
    </lineage>
</organism>
<dbReference type="EMBL" id="QLIX01000056">
    <property type="protein sequence ID" value="RAI54114.1"/>
    <property type="molecule type" value="Genomic_DNA"/>
</dbReference>
<evidence type="ECO:0000259" key="2">
    <source>
        <dbReference type="Pfam" id="PF00723"/>
    </source>
</evidence>
<feature type="domain" description="GH15-like" evidence="2">
    <location>
        <begin position="382"/>
        <end position="681"/>
    </location>
</feature>
<dbReference type="InterPro" id="IPR015220">
    <property type="entry name" value="Glucodextranase_N"/>
</dbReference>
<dbReference type="GO" id="GO:0005975">
    <property type="term" value="P:carbohydrate metabolic process"/>
    <property type="evidence" value="ECO:0007669"/>
    <property type="project" value="InterPro"/>
</dbReference>
<dbReference type="GO" id="GO:0004553">
    <property type="term" value="F:hydrolase activity, hydrolyzing O-glycosyl compounds"/>
    <property type="evidence" value="ECO:0007669"/>
    <property type="project" value="UniProtKB-ARBA"/>
</dbReference>
<evidence type="ECO:0000313" key="4">
    <source>
        <dbReference type="EMBL" id="RAI54114.1"/>
    </source>
</evidence>
<keyword evidence="5" id="KW-1185">Reference proteome</keyword>
<protein>
    <submittedName>
        <fullName evidence="4">Glycosyl hydrolase</fullName>
    </submittedName>
</protein>
<dbReference type="InterPro" id="IPR011613">
    <property type="entry name" value="GH15-like"/>
</dbReference>
<dbReference type="Proteomes" id="UP000249065">
    <property type="component" value="Unassembled WGS sequence"/>
</dbReference>
<feature type="region of interest" description="Disordered" evidence="1">
    <location>
        <begin position="1"/>
        <end position="40"/>
    </location>
</feature>
<dbReference type="InterPro" id="IPR012341">
    <property type="entry name" value="6hp_glycosidase-like_sf"/>
</dbReference>
<dbReference type="SUPFAM" id="SSF48208">
    <property type="entry name" value="Six-hairpin glycosidases"/>
    <property type="match status" value="1"/>
</dbReference>
<evidence type="ECO:0000256" key="1">
    <source>
        <dbReference type="SAM" id="MobiDB-lite"/>
    </source>
</evidence>
<dbReference type="Pfam" id="PF09137">
    <property type="entry name" value="Glucodextran_N"/>
    <property type="match status" value="1"/>
</dbReference>
<dbReference type="GO" id="GO:0030246">
    <property type="term" value="F:carbohydrate binding"/>
    <property type="evidence" value="ECO:0007669"/>
    <property type="project" value="InterPro"/>
</dbReference>
<dbReference type="SUPFAM" id="SSF74650">
    <property type="entry name" value="Galactose mutarotase-like"/>
    <property type="match status" value="1"/>
</dbReference>
<feature type="domain" description="GH15-like" evidence="2">
    <location>
        <begin position="298"/>
        <end position="364"/>
    </location>
</feature>
<evidence type="ECO:0000259" key="3">
    <source>
        <dbReference type="Pfam" id="PF09137"/>
    </source>
</evidence>
<dbReference type="CDD" id="cd07430">
    <property type="entry name" value="GH15_N"/>
    <property type="match status" value="1"/>
</dbReference>
<gene>
    <name evidence="4" type="ORF">DOO78_26385</name>
</gene>
<feature type="domain" description="Glucodextranase N-terminal" evidence="3">
    <location>
        <begin position="24"/>
        <end position="281"/>
    </location>
</feature>
<dbReference type="GO" id="GO:0016757">
    <property type="term" value="F:glycosyltransferase activity"/>
    <property type="evidence" value="ECO:0007669"/>
    <property type="project" value="UniProtKB-ARBA"/>
</dbReference>
<dbReference type="Pfam" id="PF00723">
    <property type="entry name" value="Glyco_hydro_15"/>
    <property type="match status" value="2"/>
</dbReference>
<dbReference type="OrthoDB" id="9806081at2"/>
<accession>A0A327LV86</accession>
<sequence length="796" mass="86371">MGTFGGHHSAAPGAGHSDGGHMEAPGVPGIPPTWTSSDKDMVGTSLGPARLWFTVGHGIVNEVYWPRVDIPQIRDLGFVVADGRGFWSEVKRGTDYTVSTPGPGIPAVQVLHRHSRFELALRITPDPDRDVLLIEVELTGNGDLAPYALLAPHLGGTGRGNRAEVFTNRGRVVLCAEQGPFALALAAADASQRDAWRTAGAGYVGASDGWQDFARHGAMTWTYDRAGPGNVALMGKLPRRAVLALGFGSGQEAAATLAISALVQPFEAVWREQVRAWQAWHTEKAHAKGLPGEFHEKVHLSAMVLKAHQDKTYPGAMVASLSIPWGNSTDDIGGYHLVWPRDLVESAGALLELGAEEEARDIIRYLIATQLEDGRWAQNQWLGGTPRWSGIQLDEVAFPVLLAAALAEHEAFGGIEARDMVRRALAFIVRQGPSTDQDRWEETAGINTFTLAVAIAALVCGAGFLDESERGDVLLLADDWNAHIEEWCAVEDTRLARTHGVGAHYVRVAPARVISDRTALQDIVPLKNRDRDPGLPAAEQVSTDFLQLVRFGLRQPDDPLVRNSIALVDALLRAETPSGPLWRRYIGDGYGEHPDGRPYDGTGMGRPWPLLAGERGHYALLAHEDAEPYLRTMAAVSGRLGLIPEQVWDGDPRPREGLHPGRPSGSAMPLVWAHAEFVKLAVSLREERPVDRPEAVWLRYAGRRPRPTCAHWSPRMPVATIRAGQALRVLHEAPAVLRWGIDGWREASETPTTPGLLGLHVADLPTAGLQPGQVVNFACDAWPGRECSVTVVEAEA</sequence>
<dbReference type="InterPro" id="IPR008928">
    <property type="entry name" value="6-hairpin_glycosidase_sf"/>
</dbReference>
<dbReference type="InterPro" id="IPR014718">
    <property type="entry name" value="GH-type_carb-bd"/>
</dbReference>
<keyword evidence="4" id="KW-0378">Hydrolase</keyword>
<dbReference type="InterPro" id="IPR011013">
    <property type="entry name" value="Gal_mutarotase_sf_dom"/>
</dbReference>
<dbReference type="Gene3D" id="1.50.10.10">
    <property type="match status" value="1"/>
</dbReference>
<comment type="caution">
    <text evidence="4">The sequence shown here is derived from an EMBL/GenBank/DDBJ whole genome shotgun (WGS) entry which is preliminary data.</text>
</comment>